<name>A0ABS1HG75_9BACT</name>
<keyword evidence="3 7" id="KW-0479">Metal-binding</keyword>
<reference evidence="10 11" key="1">
    <citation type="submission" date="2021-01" db="EMBL/GenBank/DDBJ databases">
        <title>Carboxyliciviraga sp.nov., isolated from coastal sediments.</title>
        <authorList>
            <person name="Lu D."/>
            <person name="Zhang T."/>
        </authorList>
    </citation>
    <scope>NUCLEOTIDE SEQUENCE [LARGE SCALE GENOMIC DNA]</scope>
    <source>
        <strain evidence="10 11">N1Y132</strain>
    </source>
</reference>
<dbReference type="CDD" id="cd06456">
    <property type="entry name" value="M3A_DCP"/>
    <property type="match status" value="1"/>
</dbReference>
<evidence type="ECO:0000313" key="10">
    <source>
        <dbReference type="EMBL" id="MBK3516620.1"/>
    </source>
</evidence>
<evidence type="ECO:0000256" key="4">
    <source>
        <dbReference type="ARBA" id="ARBA00022801"/>
    </source>
</evidence>
<dbReference type="PANTHER" id="PTHR43660:SF1">
    <property type="entry name" value="DIPEPTIDYL CARBOXYPEPTIDASE"/>
    <property type="match status" value="1"/>
</dbReference>
<keyword evidence="6 7" id="KW-0482">Metalloprotease</keyword>
<evidence type="ECO:0000256" key="2">
    <source>
        <dbReference type="ARBA" id="ARBA00022670"/>
    </source>
</evidence>
<comment type="similarity">
    <text evidence="1 7">Belongs to the peptidase M3 family.</text>
</comment>
<evidence type="ECO:0000259" key="9">
    <source>
        <dbReference type="Pfam" id="PF01432"/>
    </source>
</evidence>
<dbReference type="PANTHER" id="PTHR43660">
    <property type="entry name" value="DIPEPTIDYL CARBOXYPEPTIDASE"/>
    <property type="match status" value="1"/>
</dbReference>
<feature type="chain" id="PRO_5047525549" evidence="8">
    <location>
        <begin position="20"/>
        <end position="706"/>
    </location>
</feature>
<organism evidence="10 11">
    <name type="scientific">Carboxylicivirga marina</name>
    <dbReference type="NCBI Taxonomy" id="2800988"/>
    <lineage>
        <taxon>Bacteria</taxon>
        <taxon>Pseudomonadati</taxon>
        <taxon>Bacteroidota</taxon>
        <taxon>Bacteroidia</taxon>
        <taxon>Marinilabiliales</taxon>
        <taxon>Marinilabiliaceae</taxon>
        <taxon>Carboxylicivirga</taxon>
    </lineage>
</organism>
<evidence type="ECO:0000256" key="3">
    <source>
        <dbReference type="ARBA" id="ARBA00022723"/>
    </source>
</evidence>
<dbReference type="Proteomes" id="UP000605676">
    <property type="component" value="Unassembled WGS sequence"/>
</dbReference>
<dbReference type="EMBL" id="JAENRR010000007">
    <property type="protein sequence ID" value="MBK3516620.1"/>
    <property type="molecule type" value="Genomic_DNA"/>
</dbReference>
<feature type="domain" description="Peptidase M3A/M3B catalytic" evidence="9">
    <location>
        <begin position="255"/>
        <end position="704"/>
    </location>
</feature>
<dbReference type="InterPro" id="IPR045090">
    <property type="entry name" value="Pept_M3A_M3B"/>
</dbReference>
<keyword evidence="5 7" id="KW-0862">Zinc</keyword>
<keyword evidence="8" id="KW-0732">Signal</keyword>
<dbReference type="InterPro" id="IPR034005">
    <property type="entry name" value="M3A_DCP"/>
</dbReference>
<keyword evidence="2 7" id="KW-0645">Protease</keyword>
<proteinExistence type="inferred from homology"/>
<dbReference type="InterPro" id="IPR024079">
    <property type="entry name" value="MetalloPept_cat_dom_sf"/>
</dbReference>
<dbReference type="Gene3D" id="1.10.1370.10">
    <property type="entry name" value="Neurolysin, domain 3"/>
    <property type="match status" value="1"/>
</dbReference>
<comment type="caution">
    <text evidence="10">The sequence shown here is derived from an EMBL/GenBank/DDBJ whole genome shotgun (WGS) entry which is preliminary data.</text>
</comment>
<feature type="signal peptide" evidence="8">
    <location>
        <begin position="1"/>
        <end position="19"/>
    </location>
</feature>
<sequence>MRQFLLLSLAMVFAFSACQSPQKTETSVENPFFSKYDTPFNVPPFEQIKPEHYMPAIDKAMAEHKAEVDAIINNTEAPSFENTIVALDEAGKMLSEVMSVYYSLKSAHGTEGIMAIASEVGKKMSAHGDDISLNPALFERVKAVYEQKDALTLTGEQQMLLKDTYKGFVRSGVSLEEDEKVELRKINSRLSELYNSFSTNVLKETNNFKLVIENKADLAGLPESSVIGAAETANEMGMEGKWVFTTQKPSMLPFLSYADKRDLREQLYKGYFMRGNNGNEFDNKLIIEEIVNLRVKKANLLGYNNYADYVLEERMANTTDKVYGLLEELWARAIPVAKKELADMQKIIDREKGGFELASWDWWYYAEKVRQEKYNLDENEVRPYFELNNVRDGSFAVATKLWGLQFEEITTEFPKPHADAQVFKVTEADGSHKGILYMDWHPRATKKQGAWCGVFRKQHRENGDNVPPVVTIVCNFSKPVGDKPALLSFDEASTLFHEFGHGLHQLLSDCNYKGLAGTSVPRDFVELPSQVMENWAGDAEVMKEYARHYKTGEVIPDELVEKLKNSAHFNQGFATTEYLAAALLDMNYHTQTKEQKLDVNKFEEDYLAGIGLMPEIISRYKSTYFMHIFASSGYTAGYYSYIWSAVLDADAFEAFKETSLYDQATATSFRKNILERGGTVEAMEMYKNFRGREPKIEALLRQRGLD</sequence>
<evidence type="ECO:0000256" key="5">
    <source>
        <dbReference type="ARBA" id="ARBA00022833"/>
    </source>
</evidence>
<protein>
    <submittedName>
        <fullName evidence="10">M3 family metallopeptidase</fullName>
    </submittedName>
</protein>
<dbReference type="SUPFAM" id="SSF55486">
    <property type="entry name" value="Metalloproteases ('zincins'), catalytic domain"/>
    <property type="match status" value="1"/>
</dbReference>
<evidence type="ECO:0000313" key="11">
    <source>
        <dbReference type="Proteomes" id="UP000605676"/>
    </source>
</evidence>
<dbReference type="InterPro" id="IPR001567">
    <property type="entry name" value="Pept_M3A_M3B_dom"/>
</dbReference>
<accession>A0ABS1HG75</accession>
<evidence type="ECO:0000256" key="1">
    <source>
        <dbReference type="ARBA" id="ARBA00006040"/>
    </source>
</evidence>
<comment type="cofactor">
    <cofactor evidence="7">
        <name>Zn(2+)</name>
        <dbReference type="ChEBI" id="CHEBI:29105"/>
    </cofactor>
    <text evidence="7">Binds 1 zinc ion.</text>
</comment>
<keyword evidence="11" id="KW-1185">Reference proteome</keyword>
<dbReference type="Gene3D" id="3.40.390.10">
    <property type="entry name" value="Collagenase (Catalytic Domain)"/>
    <property type="match status" value="1"/>
</dbReference>
<dbReference type="Pfam" id="PF01432">
    <property type="entry name" value="Peptidase_M3"/>
    <property type="match status" value="1"/>
</dbReference>
<evidence type="ECO:0000256" key="7">
    <source>
        <dbReference type="RuleBase" id="RU003435"/>
    </source>
</evidence>
<dbReference type="Gene3D" id="1.20.1050.40">
    <property type="entry name" value="Endopeptidase. Chain P, domain 1"/>
    <property type="match status" value="1"/>
</dbReference>
<evidence type="ECO:0000256" key="6">
    <source>
        <dbReference type="ARBA" id="ARBA00023049"/>
    </source>
</evidence>
<dbReference type="PROSITE" id="PS51257">
    <property type="entry name" value="PROKAR_LIPOPROTEIN"/>
    <property type="match status" value="1"/>
</dbReference>
<evidence type="ECO:0000256" key="8">
    <source>
        <dbReference type="SAM" id="SignalP"/>
    </source>
</evidence>
<dbReference type="InterPro" id="IPR024080">
    <property type="entry name" value="Neurolysin/TOP_N"/>
</dbReference>
<dbReference type="RefSeq" id="WP_200463847.1">
    <property type="nucleotide sequence ID" value="NZ_JAENRR010000007.1"/>
</dbReference>
<gene>
    <name evidence="10" type="ORF">JIV24_04640</name>
</gene>
<dbReference type="InterPro" id="IPR024077">
    <property type="entry name" value="Neurolysin/TOP_dom2"/>
</dbReference>
<keyword evidence="4 7" id="KW-0378">Hydrolase</keyword>